<proteinExistence type="predicted"/>
<feature type="region of interest" description="Disordered" evidence="1">
    <location>
        <begin position="674"/>
        <end position="755"/>
    </location>
</feature>
<reference evidence="2" key="2">
    <citation type="submission" date="2023-06" db="EMBL/GenBank/DDBJ databases">
        <authorList>
            <consortium name="Lawrence Berkeley National Laboratory"/>
            <person name="Haridas S."/>
            <person name="Hensen N."/>
            <person name="Bonometti L."/>
            <person name="Westerberg I."/>
            <person name="Brannstrom I.O."/>
            <person name="Guillou S."/>
            <person name="Cros-Aarteil S."/>
            <person name="Calhoun S."/>
            <person name="Kuo A."/>
            <person name="Mondo S."/>
            <person name="Pangilinan J."/>
            <person name="Riley R."/>
            <person name="Labutti K."/>
            <person name="Andreopoulos B."/>
            <person name="Lipzen A."/>
            <person name="Chen C."/>
            <person name="Yanf M."/>
            <person name="Daum C."/>
            <person name="Ng V."/>
            <person name="Clum A."/>
            <person name="Steindorff A."/>
            <person name="Ohm R."/>
            <person name="Martin F."/>
            <person name="Silar P."/>
            <person name="Natvig D."/>
            <person name="Lalanne C."/>
            <person name="Gautier V."/>
            <person name="Ament-Velasquez S.L."/>
            <person name="Kruys A."/>
            <person name="Hutchinson M.I."/>
            <person name="Powell A.J."/>
            <person name="Barry K."/>
            <person name="Miller A.N."/>
            <person name="Grigoriev I.V."/>
            <person name="Debuchy R."/>
            <person name="Gladieux P."/>
            <person name="Thoren M.H."/>
            <person name="Johannesson H."/>
        </authorList>
    </citation>
    <scope>NUCLEOTIDE SEQUENCE</scope>
    <source>
        <strain evidence="2">CBS 168.71</strain>
    </source>
</reference>
<dbReference type="RefSeq" id="XP_062655516.1">
    <property type="nucleotide sequence ID" value="XM_062800886.1"/>
</dbReference>
<organism evidence="2 3">
    <name type="scientific">Chaetomium fimeti</name>
    <dbReference type="NCBI Taxonomy" id="1854472"/>
    <lineage>
        <taxon>Eukaryota</taxon>
        <taxon>Fungi</taxon>
        <taxon>Dikarya</taxon>
        <taxon>Ascomycota</taxon>
        <taxon>Pezizomycotina</taxon>
        <taxon>Sordariomycetes</taxon>
        <taxon>Sordariomycetidae</taxon>
        <taxon>Sordariales</taxon>
        <taxon>Chaetomiaceae</taxon>
        <taxon>Chaetomium</taxon>
    </lineage>
</organism>
<sequence>MLSRHIVRASPFRAAALPAARRLPFIQQRTFLPDSMVGKSKIEEKYPDSDYPKLTAAEDPDMNGGYINPPRVKRQFRDPHADWWDKQERRNFGEPVHEDHDILGIFSTWEYTWVSTGKGLFQIGVFVAVFLSVCYGVKLTYSDRTSYPREFEGGLERELGGAGAARMEGDEDPLLSCLLSLAYCFSSLGATLHSHRAILTHVTPLKCPIRPTPSVGRMRYEDWDIILFPNGRDSKIPFKEFKVACHAVPDLELAHIHGAVGMPAMTCFIPSLAPGTPFQISIHCWRRPDLSQFTRTYSKHTDLVKFEARILVDGRLVASTVLDREVNGPHLITSTCEFTKTGELERLRFPHFRRELLFQNHWRPGDDIGRIKVVISEGFPRDSLSAPIERVKNVVAFSFQHAPLEILENNAIAWPNQSMWQCAAFNPAIPVPTYHLDDGPSSHAHSPRRKSVPLRHLKNQGFPAPAVTNAVFRNQAGAGLLDDPTLQMPYLDDDTVSINAPFPDPFGDSAYREWANSLANGQPGDPWDGLTFWPQGCRKQRQAASDTIMPDYVSAQIPEAMHISGPSLEDEPMSLKAPTNTPTGGTDDGQDAPLQTIQHITLPSDFASSLTRSLLNQPFPLPAHHHNQCKDNQHAVLDRTITVDTTPTVSVASGPSCAEFGSIMASLGCDNSGSSLATPSNSVQTEPSSSNSQVAAGVLSSGKGMNKVNSGIPTKRSRNFTPASVKAIDEEDEPRRASPHVRGTGFGGMESSVMG</sequence>
<gene>
    <name evidence="2" type="ORF">B0H64DRAFT_329585</name>
</gene>
<evidence type="ECO:0000256" key="1">
    <source>
        <dbReference type="SAM" id="MobiDB-lite"/>
    </source>
</evidence>
<dbReference type="InterPro" id="IPR008699">
    <property type="entry name" value="NDUFB8"/>
</dbReference>
<dbReference type="Proteomes" id="UP001278766">
    <property type="component" value="Unassembled WGS sequence"/>
</dbReference>
<evidence type="ECO:0000313" key="2">
    <source>
        <dbReference type="EMBL" id="KAK3292002.1"/>
    </source>
</evidence>
<dbReference type="EMBL" id="JAUEPN010000008">
    <property type="protein sequence ID" value="KAK3292002.1"/>
    <property type="molecule type" value="Genomic_DNA"/>
</dbReference>
<dbReference type="AlphaFoldDB" id="A0AAE0H8U7"/>
<feature type="region of interest" description="Disordered" evidence="1">
    <location>
        <begin position="564"/>
        <end position="592"/>
    </location>
</feature>
<comment type="caution">
    <text evidence="2">The sequence shown here is derived from an EMBL/GenBank/DDBJ whole genome shotgun (WGS) entry which is preliminary data.</text>
</comment>
<dbReference type="GO" id="GO:0005739">
    <property type="term" value="C:mitochondrion"/>
    <property type="evidence" value="ECO:0007669"/>
    <property type="project" value="InterPro"/>
</dbReference>
<dbReference type="PANTHER" id="PTHR12840">
    <property type="entry name" value="NADH-UBIQUINONE OXIDOREDUCTASE ASHI SUBUNIT"/>
    <property type="match status" value="1"/>
</dbReference>
<dbReference type="GeneID" id="87837834"/>
<reference evidence="2" key="1">
    <citation type="journal article" date="2023" name="Mol. Phylogenet. Evol.">
        <title>Genome-scale phylogeny and comparative genomics of the fungal order Sordariales.</title>
        <authorList>
            <person name="Hensen N."/>
            <person name="Bonometti L."/>
            <person name="Westerberg I."/>
            <person name="Brannstrom I.O."/>
            <person name="Guillou S."/>
            <person name="Cros-Aarteil S."/>
            <person name="Calhoun S."/>
            <person name="Haridas S."/>
            <person name="Kuo A."/>
            <person name="Mondo S."/>
            <person name="Pangilinan J."/>
            <person name="Riley R."/>
            <person name="LaButti K."/>
            <person name="Andreopoulos B."/>
            <person name="Lipzen A."/>
            <person name="Chen C."/>
            <person name="Yan M."/>
            <person name="Daum C."/>
            <person name="Ng V."/>
            <person name="Clum A."/>
            <person name="Steindorff A."/>
            <person name="Ohm R.A."/>
            <person name="Martin F."/>
            <person name="Silar P."/>
            <person name="Natvig D.O."/>
            <person name="Lalanne C."/>
            <person name="Gautier V."/>
            <person name="Ament-Velasquez S.L."/>
            <person name="Kruys A."/>
            <person name="Hutchinson M.I."/>
            <person name="Powell A.J."/>
            <person name="Barry K."/>
            <person name="Miller A.N."/>
            <person name="Grigoriev I.V."/>
            <person name="Debuchy R."/>
            <person name="Gladieux P."/>
            <person name="Hiltunen Thoren M."/>
            <person name="Johannesson H."/>
        </authorList>
    </citation>
    <scope>NUCLEOTIDE SEQUENCE</scope>
    <source>
        <strain evidence="2">CBS 168.71</strain>
    </source>
</reference>
<feature type="compositionally biased region" description="Polar residues" evidence="1">
    <location>
        <begin position="674"/>
        <end position="694"/>
    </location>
</feature>
<keyword evidence="3" id="KW-1185">Reference proteome</keyword>
<protein>
    <submittedName>
        <fullName evidence="2">NADH dehydrogenase-like protein</fullName>
    </submittedName>
</protein>
<dbReference type="Pfam" id="PF05821">
    <property type="entry name" value="NDUF_B8"/>
    <property type="match status" value="1"/>
</dbReference>
<dbReference type="PANTHER" id="PTHR12840:SF1">
    <property type="entry name" value="NADH DEHYDROGENASE [UBIQUINONE] 1 BETA SUBCOMPLEX SUBUNIT 8, MITOCHONDRIAL"/>
    <property type="match status" value="1"/>
</dbReference>
<accession>A0AAE0H8U7</accession>
<evidence type="ECO:0000313" key="3">
    <source>
        <dbReference type="Proteomes" id="UP001278766"/>
    </source>
</evidence>
<name>A0AAE0H8U7_9PEZI</name>